<accession>A0A6G5A3B3</accession>
<evidence type="ECO:0000313" key="2">
    <source>
        <dbReference type="EMBL" id="NIE44650.1"/>
    </source>
</evidence>
<name>A0A6G5A3B3_RHIMP</name>
<feature type="chain" id="PRO_5026185224" evidence="1">
    <location>
        <begin position="21"/>
        <end position="79"/>
    </location>
</feature>
<reference evidence="2" key="1">
    <citation type="submission" date="2020-03" db="EMBL/GenBank/DDBJ databases">
        <title>A transcriptome and proteome of the tick Rhipicephalus microplus shaped by the genetic composition of its hosts and developmental stage.</title>
        <authorList>
            <person name="Garcia G.R."/>
            <person name="Ribeiro J.M.C."/>
            <person name="Maruyama S.R."/>
            <person name="Gardinasse L.G."/>
            <person name="Nelson K."/>
            <person name="Ferreira B.R."/>
            <person name="Andrade T.G."/>
            <person name="Santos I.K.F.M."/>
        </authorList>
    </citation>
    <scope>NUCLEOTIDE SEQUENCE</scope>
    <source>
        <strain evidence="2">NSGR</strain>
        <tissue evidence="2">Salivary glands</tissue>
    </source>
</reference>
<keyword evidence="1" id="KW-0732">Signal</keyword>
<feature type="signal peptide" evidence="1">
    <location>
        <begin position="1"/>
        <end position="20"/>
    </location>
</feature>
<dbReference type="EMBL" id="GIKN01002377">
    <property type="protein sequence ID" value="NIE44650.1"/>
    <property type="molecule type" value="Transcribed_RNA"/>
</dbReference>
<dbReference type="AlphaFoldDB" id="A0A6G5A3B3"/>
<proteinExistence type="predicted"/>
<evidence type="ECO:0000256" key="1">
    <source>
        <dbReference type="SAM" id="SignalP"/>
    </source>
</evidence>
<protein>
    <submittedName>
        <fullName evidence="2">Putative secreted protein</fullName>
    </submittedName>
</protein>
<organism evidence="2">
    <name type="scientific">Rhipicephalus microplus</name>
    <name type="common">Cattle tick</name>
    <name type="synonym">Boophilus microplus</name>
    <dbReference type="NCBI Taxonomy" id="6941"/>
    <lineage>
        <taxon>Eukaryota</taxon>
        <taxon>Metazoa</taxon>
        <taxon>Ecdysozoa</taxon>
        <taxon>Arthropoda</taxon>
        <taxon>Chelicerata</taxon>
        <taxon>Arachnida</taxon>
        <taxon>Acari</taxon>
        <taxon>Parasitiformes</taxon>
        <taxon>Ixodida</taxon>
        <taxon>Ixodoidea</taxon>
        <taxon>Ixodidae</taxon>
        <taxon>Rhipicephalinae</taxon>
        <taxon>Rhipicephalus</taxon>
        <taxon>Boophilus</taxon>
    </lineage>
</organism>
<sequence length="79" mass="8805">MALPEFILKLFFFLSRDTSCTDHFCGSKIAARVSDSDINANLPTALARDVRVLQALLMNCAAVKRALLFSLLHLLLLNR</sequence>